<keyword evidence="8" id="KW-1185">Reference proteome</keyword>
<feature type="domain" description="Ubiquitin-like protease family profile" evidence="6">
    <location>
        <begin position="157"/>
        <end position="374"/>
    </location>
</feature>
<organism evidence="7 8">
    <name type="scientific">Colletotrichum tofieldiae</name>
    <dbReference type="NCBI Taxonomy" id="708197"/>
    <lineage>
        <taxon>Eukaryota</taxon>
        <taxon>Fungi</taxon>
        <taxon>Dikarya</taxon>
        <taxon>Ascomycota</taxon>
        <taxon>Pezizomycotina</taxon>
        <taxon>Sordariomycetes</taxon>
        <taxon>Hypocreomycetidae</taxon>
        <taxon>Glomerellales</taxon>
        <taxon>Glomerellaceae</taxon>
        <taxon>Colletotrichum</taxon>
        <taxon>Colletotrichum spaethianum species complex</taxon>
    </lineage>
</organism>
<feature type="region of interest" description="Disordered" evidence="5">
    <location>
        <begin position="167"/>
        <end position="205"/>
    </location>
</feature>
<dbReference type="AlphaFoldDB" id="A0A166M9I1"/>
<dbReference type="SUPFAM" id="SSF54001">
    <property type="entry name" value="Cysteine proteinases"/>
    <property type="match status" value="1"/>
</dbReference>
<evidence type="ECO:0000313" key="8">
    <source>
        <dbReference type="Proteomes" id="UP000076552"/>
    </source>
</evidence>
<comment type="similarity">
    <text evidence="1">Belongs to the peptidase C48 family.</text>
</comment>
<dbReference type="InterPro" id="IPR038765">
    <property type="entry name" value="Papain-like_cys_pep_sf"/>
</dbReference>
<reference evidence="7 8" key="1">
    <citation type="submission" date="2015-06" db="EMBL/GenBank/DDBJ databases">
        <title>Survival trade-offs in plant roots during colonization by closely related pathogenic and mutualistic fungi.</title>
        <authorList>
            <person name="Hacquard S."/>
            <person name="Kracher B."/>
            <person name="Hiruma K."/>
            <person name="Weinman A."/>
            <person name="Muench P."/>
            <person name="Garrido Oter R."/>
            <person name="Ver Loren van Themaat E."/>
            <person name="Dallerey J.-F."/>
            <person name="Damm U."/>
            <person name="Henrissat B."/>
            <person name="Lespinet O."/>
            <person name="Thon M."/>
            <person name="Kemen E."/>
            <person name="McHardy A.C."/>
            <person name="Schulze-Lefert P."/>
            <person name="O'Connell R.J."/>
        </authorList>
    </citation>
    <scope>NUCLEOTIDE SEQUENCE [LARGE SCALE GENOMIC DNA]</scope>
    <source>
        <strain evidence="7 8">0861</strain>
    </source>
</reference>
<comment type="caution">
    <text evidence="7">The sequence shown here is derived from an EMBL/GenBank/DDBJ whole genome shotgun (WGS) entry which is preliminary data.</text>
</comment>
<keyword evidence="2" id="KW-0645">Protease</keyword>
<dbReference type="Gene3D" id="3.40.395.10">
    <property type="entry name" value="Adenoviral Proteinase, Chain A"/>
    <property type="match status" value="1"/>
</dbReference>
<gene>
    <name evidence="7" type="ORF">CT0861_01210</name>
</gene>
<keyword evidence="3" id="KW-0378">Hydrolase</keyword>
<dbReference type="PROSITE" id="PS50600">
    <property type="entry name" value="ULP_PROTEASE"/>
    <property type="match status" value="1"/>
</dbReference>
<dbReference type="GO" id="GO:0019783">
    <property type="term" value="F:ubiquitin-like protein peptidase activity"/>
    <property type="evidence" value="ECO:0007669"/>
    <property type="project" value="UniProtKB-ARBA"/>
</dbReference>
<dbReference type="EMBL" id="LFIV01000284">
    <property type="protein sequence ID" value="KZL64440.1"/>
    <property type="molecule type" value="Genomic_DNA"/>
</dbReference>
<evidence type="ECO:0000259" key="6">
    <source>
        <dbReference type="PROSITE" id="PS50600"/>
    </source>
</evidence>
<accession>A0A166M9I1</accession>
<feature type="coiled-coil region" evidence="4">
    <location>
        <begin position="422"/>
        <end position="449"/>
    </location>
</feature>
<keyword evidence="4" id="KW-0175">Coiled coil</keyword>
<evidence type="ECO:0000256" key="5">
    <source>
        <dbReference type="SAM" id="MobiDB-lite"/>
    </source>
</evidence>
<dbReference type="Proteomes" id="UP000076552">
    <property type="component" value="Unassembled WGS sequence"/>
</dbReference>
<evidence type="ECO:0000256" key="4">
    <source>
        <dbReference type="SAM" id="Coils"/>
    </source>
</evidence>
<proteinExistence type="inferred from homology"/>
<evidence type="ECO:0000256" key="3">
    <source>
        <dbReference type="ARBA" id="ARBA00022801"/>
    </source>
</evidence>
<dbReference type="InterPro" id="IPR003653">
    <property type="entry name" value="Peptidase_C48_C"/>
</dbReference>
<dbReference type="Pfam" id="PF02902">
    <property type="entry name" value="Peptidase_C48"/>
    <property type="match status" value="1"/>
</dbReference>
<protein>
    <submittedName>
        <fullName evidence="7">Hemolysin-type calcium-binding region protein</fullName>
    </submittedName>
</protein>
<dbReference type="GO" id="GO:0008234">
    <property type="term" value="F:cysteine-type peptidase activity"/>
    <property type="evidence" value="ECO:0007669"/>
    <property type="project" value="InterPro"/>
</dbReference>
<feature type="compositionally biased region" description="Basic and acidic residues" evidence="5">
    <location>
        <begin position="194"/>
        <end position="203"/>
    </location>
</feature>
<sequence length="581" mass="64035">MASMNNIRDALDALGALGDVDNASIPPGDNQTHDLPSHVSVELMNLQSLIEKGSSQTPAAIETLFLSFWDQYGKNLLLPLRPAHRHFIHAILSDGPSETALKSRPRLDRAKVCRNWNMSPAALDKALPGTPTTQNWNEALASLSLRTGRDEGVGLITDIANKRRGDTAASSPVWVLDDGNPLKRKADSQGAGGEDDKPRDRPSRHVQGIDVAKKQNTSDFARRRSQLSFTTNHAESTLEDFLNTGTENERVGNESPKAWFSDIYIDSLFRLITLASSANSVAHIDPAVTVLLPINIDDAHWVLAEVAIAQQSISIYDSLPSASSFDKIKEYMTRFINDAGAANWSTFAVRQKQCPRQTDNYDCGVCVVILAMHIVTGIPFPEAENGSAIWRKVLHVLSSSATTNVHPEGYLPQLLPDSTGTVGREQQVKETYLQRMHRLEEEMRATKAEMQKRAGVLQKNIVDGEHIVRVLSALGRLTSHTVSELENLEMDIEQRTKMLADAEALRLASPTIVESIATDVEGLETKYRSMTEVLGRSWRARLTVVKAQQLTARIKAIVSDVEGELGAQKRELDDICQATLE</sequence>
<dbReference type="GO" id="GO:0006508">
    <property type="term" value="P:proteolysis"/>
    <property type="evidence" value="ECO:0007669"/>
    <property type="project" value="UniProtKB-KW"/>
</dbReference>
<dbReference type="STRING" id="708197.A0A166M9I1"/>
<evidence type="ECO:0000256" key="1">
    <source>
        <dbReference type="ARBA" id="ARBA00005234"/>
    </source>
</evidence>
<evidence type="ECO:0000256" key="2">
    <source>
        <dbReference type="ARBA" id="ARBA00022670"/>
    </source>
</evidence>
<name>A0A166M9I1_9PEZI</name>
<evidence type="ECO:0000313" key="7">
    <source>
        <dbReference type="EMBL" id="KZL64440.1"/>
    </source>
</evidence>